<evidence type="ECO:0000256" key="1">
    <source>
        <dbReference type="SAM" id="MobiDB-lite"/>
    </source>
</evidence>
<proteinExistence type="predicted"/>
<dbReference type="EMBL" id="BTGU01000029">
    <property type="protein sequence ID" value="GMN49047.1"/>
    <property type="molecule type" value="Genomic_DNA"/>
</dbReference>
<keyword evidence="3" id="KW-1185">Reference proteome</keyword>
<accession>A0AA88DBG2</accession>
<feature type="compositionally biased region" description="Basic and acidic residues" evidence="1">
    <location>
        <begin position="183"/>
        <end position="198"/>
    </location>
</feature>
<gene>
    <name evidence="2" type="ORF">TIFTF001_018205</name>
</gene>
<organism evidence="2 3">
    <name type="scientific">Ficus carica</name>
    <name type="common">Common fig</name>
    <dbReference type="NCBI Taxonomy" id="3494"/>
    <lineage>
        <taxon>Eukaryota</taxon>
        <taxon>Viridiplantae</taxon>
        <taxon>Streptophyta</taxon>
        <taxon>Embryophyta</taxon>
        <taxon>Tracheophyta</taxon>
        <taxon>Spermatophyta</taxon>
        <taxon>Magnoliopsida</taxon>
        <taxon>eudicotyledons</taxon>
        <taxon>Gunneridae</taxon>
        <taxon>Pentapetalae</taxon>
        <taxon>rosids</taxon>
        <taxon>fabids</taxon>
        <taxon>Rosales</taxon>
        <taxon>Moraceae</taxon>
        <taxon>Ficeae</taxon>
        <taxon>Ficus</taxon>
    </lineage>
</organism>
<comment type="caution">
    <text evidence="2">The sequence shown here is derived from an EMBL/GenBank/DDBJ whole genome shotgun (WGS) entry which is preliminary data.</text>
</comment>
<dbReference type="AlphaFoldDB" id="A0AA88DBG2"/>
<feature type="region of interest" description="Disordered" evidence="1">
    <location>
        <begin position="133"/>
        <end position="198"/>
    </location>
</feature>
<name>A0AA88DBG2_FICCA</name>
<dbReference type="Proteomes" id="UP001187192">
    <property type="component" value="Unassembled WGS sequence"/>
</dbReference>
<feature type="compositionally biased region" description="Acidic residues" evidence="1">
    <location>
        <begin position="167"/>
        <end position="182"/>
    </location>
</feature>
<dbReference type="Gramene" id="FCD_00000437-RA">
    <property type="protein sequence ID" value="FCD_00000437-RA:cds"/>
    <property type="gene ID" value="FCD_00000437"/>
</dbReference>
<evidence type="ECO:0000313" key="3">
    <source>
        <dbReference type="Proteomes" id="UP001187192"/>
    </source>
</evidence>
<evidence type="ECO:0000313" key="2">
    <source>
        <dbReference type="EMBL" id="GMN49047.1"/>
    </source>
</evidence>
<feature type="compositionally biased region" description="Acidic residues" evidence="1">
    <location>
        <begin position="137"/>
        <end position="155"/>
    </location>
</feature>
<protein>
    <submittedName>
        <fullName evidence="2">Uncharacterized protein</fullName>
    </submittedName>
</protein>
<sequence length="198" mass="20260">MHLHGPPLLDEARMNLVLQVIDLLGEVKLGSSGLNVVLLAEGDPAAGELGGLGEGVEEEHGSAVVGDVAADLVDGVVDGEDGEDGVGGDDRGLLEGVDGADVDVDGGEAVELAVALETEGEAVEVGLAGDRAPFGELVEDPGEGEPDLADDGDEPERERVVGRGQDPEPEEEAEDQQPEDDHDPVRADQAGGDRDLPP</sequence>
<reference evidence="2" key="1">
    <citation type="submission" date="2023-07" db="EMBL/GenBank/DDBJ databases">
        <title>draft genome sequence of fig (Ficus carica).</title>
        <authorList>
            <person name="Takahashi T."/>
            <person name="Nishimura K."/>
        </authorList>
    </citation>
    <scope>NUCLEOTIDE SEQUENCE</scope>
</reference>